<reference evidence="2 3" key="1">
    <citation type="journal article" date="2013" name="BMC Genomics">
        <title>Reconstruction of the lipid metabolism for the microalga Monoraphidium neglectum from its genome sequence reveals characteristics suitable for biofuel production.</title>
        <authorList>
            <person name="Bogen C."/>
            <person name="Al-Dilaimi A."/>
            <person name="Albersmeier A."/>
            <person name="Wichmann J."/>
            <person name="Grundmann M."/>
            <person name="Rupp O."/>
            <person name="Lauersen K.J."/>
            <person name="Blifernez-Klassen O."/>
            <person name="Kalinowski J."/>
            <person name="Goesmann A."/>
            <person name="Mussgnug J.H."/>
            <person name="Kruse O."/>
        </authorList>
    </citation>
    <scope>NUCLEOTIDE SEQUENCE [LARGE SCALE GENOMIC DNA]</scope>
    <source>
        <strain evidence="2 3">SAG 48.87</strain>
    </source>
</reference>
<sequence>MLSGKGRTLCAKYVSSRDSYSKFSAATEWARYATDSYLTTGAPIPSRADIEEALDERARMFDSTTTTYYPMQLQQVGGGGGVNGGGSQAFGPALNMSVWVDYDTIGRYIPASFIGISREYTNESVFWDRNLEAWGPILDVLGPSPVIRIGGASQEALTAPPTADYLRSLVTLHCALGVRYIIGLPLFQNAPALALSVKQAFDNAFANFPSAIISYELGNEPNYWPSGGSGAFIWGTGQTVCTAINYPRQPDLVPNGAGIFRPPGTNGAAGNYYLYNNYRPTYQPFNATQVCYTPRTLDFYPGWQRYAQYFAIAANTATGCNGPQTPEQALWARPYWGPTQRRQNIISGPGWGDLRVGAQNITQLINLARGCYWYEATVHYYTRVSNANATIADLLDDLRLDEAVRDVSLIVNGIVNSDQSRPASESSRVRITEAGSVSGGGKSGVSNVFAAAIWTAEVAFRFAAAGVVGINFHWGNAGTYQYPGAEPAYIGVSNRFLNNDANRPYPVVRAPWYGYLLFSRATGNNGQAVVLNVPVPSQFGPFGPNCSDAVNVYTFLLPGTSEISVTIINKGESINCQIAIALNGKFPNGTVTRLLPGRDGMRSTSGITWGGTTYEGSTNGRLRGTPRSEVAVGVFNDPEVGNWTTTYTVDVPPASAALLLVPTADGGTETSEPARLTPEEQEQADYEKRQRANAGLFVPALPPVYGSLGTQYRAVFGQNAEAERVGRGQYALQSDGTYRPVNTPLPSGPVTQGAPKDGGAGIRQANGACPGIQKIMDVQRKGTLERNLFGQGQRRRH</sequence>
<dbReference type="OrthoDB" id="534810at2759"/>
<evidence type="ECO:0000313" key="2">
    <source>
        <dbReference type="EMBL" id="KIZ06946.1"/>
    </source>
</evidence>
<dbReference type="EMBL" id="KK100312">
    <property type="protein sequence ID" value="KIZ06946.1"/>
    <property type="molecule type" value="Genomic_DNA"/>
</dbReference>
<feature type="region of interest" description="Disordered" evidence="1">
    <location>
        <begin position="731"/>
        <end position="766"/>
    </location>
</feature>
<evidence type="ECO:0000313" key="3">
    <source>
        <dbReference type="Proteomes" id="UP000054498"/>
    </source>
</evidence>
<keyword evidence="3" id="KW-1185">Reference proteome</keyword>
<evidence type="ECO:0000256" key="1">
    <source>
        <dbReference type="SAM" id="MobiDB-lite"/>
    </source>
</evidence>
<organism evidence="2 3">
    <name type="scientific">Monoraphidium neglectum</name>
    <dbReference type="NCBI Taxonomy" id="145388"/>
    <lineage>
        <taxon>Eukaryota</taxon>
        <taxon>Viridiplantae</taxon>
        <taxon>Chlorophyta</taxon>
        <taxon>core chlorophytes</taxon>
        <taxon>Chlorophyceae</taxon>
        <taxon>CS clade</taxon>
        <taxon>Sphaeropleales</taxon>
        <taxon>Selenastraceae</taxon>
        <taxon>Monoraphidium</taxon>
    </lineage>
</organism>
<dbReference type="KEGG" id="mng:MNEG_0997"/>
<accession>A0A0D2NRM1</accession>
<gene>
    <name evidence="2" type="ORF">MNEG_0997</name>
</gene>
<dbReference type="PANTHER" id="PTHR36183">
    <property type="entry name" value="BETA-GLUCURONIDASE"/>
    <property type="match status" value="1"/>
</dbReference>
<proteinExistence type="predicted"/>
<protein>
    <submittedName>
        <fullName evidence="2">Uncharacterized protein</fullName>
    </submittedName>
</protein>
<dbReference type="PANTHER" id="PTHR36183:SF2">
    <property type="entry name" value="BETA-GLUCURONIDASE C-TERMINAL DOMAIN-CONTAINING PROTEIN"/>
    <property type="match status" value="1"/>
</dbReference>
<dbReference type="Gene3D" id="3.20.20.80">
    <property type="entry name" value="Glycosidases"/>
    <property type="match status" value="1"/>
</dbReference>
<name>A0A0D2NRM1_9CHLO</name>
<dbReference type="InterPro" id="IPR052974">
    <property type="entry name" value="GH79_Enzymes"/>
</dbReference>
<dbReference type="AlphaFoldDB" id="A0A0D2NRM1"/>
<dbReference type="Gene3D" id="2.60.40.1180">
    <property type="entry name" value="Golgi alpha-mannosidase II"/>
    <property type="match status" value="1"/>
</dbReference>
<dbReference type="RefSeq" id="XP_013905965.1">
    <property type="nucleotide sequence ID" value="XM_014050511.1"/>
</dbReference>
<dbReference type="Proteomes" id="UP000054498">
    <property type="component" value="Unassembled WGS sequence"/>
</dbReference>
<dbReference type="GeneID" id="25727115"/>
<dbReference type="InterPro" id="IPR013780">
    <property type="entry name" value="Glyco_hydro_b"/>
</dbReference>